<dbReference type="EMBL" id="JARQZJ010000005">
    <property type="protein sequence ID" value="KAK9871259.1"/>
    <property type="molecule type" value="Genomic_DNA"/>
</dbReference>
<protein>
    <submittedName>
        <fullName evidence="1">Uncharacterized protein</fullName>
    </submittedName>
</protein>
<accession>A0AAW1TVS4</accession>
<keyword evidence="2" id="KW-1185">Reference proteome</keyword>
<comment type="caution">
    <text evidence="1">The sequence shown here is derived from an EMBL/GenBank/DDBJ whole genome shotgun (WGS) entry which is preliminary data.</text>
</comment>
<proteinExistence type="predicted"/>
<dbReference type="AlphaFoldDB" id="A0AAW1TVS4"/>
<evidence type="ECO:0000313" key="1">
    <source>
        <dbReference type="EMBL" id="KAK9871259.1"/>
    </source>
</evidence>
<name>A0AAW1TVS4_9CUCU</name>
<gene>
    <name evidence="1" type="ORF">WA026_011532</name>
</gene>
<sequence>MNNLEGTVNYINDKLLYFKVDDIFVNVAIYLANQLSVDIVLPNLGDRLFIRKAHPHEDVIKGDNVFSLCHNSECNEFKVPALKGLHYLWIVKDYKLGLGDLFTITNMYESVKDTISSETNLSDVVLRYIEDILVKTPVETNEIGSCEKNKLPTIQCKTISQCKNIQIKGNAYNKFPYWSYGIHWSISEEVLIGYVFVHPKFGTICFKDELYTVGCVIIKDCDVDVSDILNKTVYISKYCIFTEIFNPNTKFNLEYLVFNFSNLKVIDKKRKREDMDHSLQHKLEFIIISKSYVSFSQIRNYHFWLEIEEVNGAYLKNHNRYFLCIPDTFIEKWAFLEISFKHTIWFDEDLKRICDVEYTRLNPNLVQYCIPRSKHVLISSKKEFVPSQQIPFLDNTTIQQLGEQKGLISFQAILKYRKFSPANSSRTKSFNVPPCFGTLGDKTHILDFQVNEVKTLVLYLNNWEKIVMPVGLIPGVLVNVRNVILQKNYCKSTPFTSFEIVEFKPKFFMQTAKLLSDEDWGPPYFLGARSIPSGVLVFGIINFFFIKKLSITRSCSKCLYISKQIGKLCIKCKNTMELSCKLIVLINDHKGPAKIIIQEPEMSRLFLGLTETEWFKWKDAFQTVGKYFFERNMKCIDHSKNERQLDFTSLTTQLVLMNEKKPFVGIGLLCRKMSDDKNVTEEPVWFAIKAKTID</sequence>
<dbReference type="Proteomes" id="UP001431783">
    <property type="component" value="Unassembled WGS sequence"/>
</dbReference>
<reference evidence="1 2" key="1">
    <citation type="submission" date="2023-03" db="EMBL/GenBank/DDBJ databases">
        <title>Genome insight into feeding habits of ladybird beetles.</title>
        <authorList>
            <person name="Li H.-S."/>
            <person name="Huang Y.-H."/>
            <person name="Pang H."/>
        </authorList>
    </citation>
    <scope>NUCLEOTIDE SEQUENCE [LARGE SCALE GENOMIC DNA]</scope>
    <source>
        <strain evidence="1">SYSU_2023b</strain>
        <tissue evidence="1">Whole body</tissue>
    </source>
</reference>
<organism evidence="1 2">
    <name type="scientific">Henosepilachna vigintioctopunctata</name>
    <dbReference type="NCBI Taxonomy" id="420089"/>
    <lineage>
        <taxon>Eukaryota</taxon>
        <taxon>Metazoa</taxon>
        <taxon>Ecdysozoa</taxon>
        <taxon>Arthropoda</taxon>
        <taxon>Hexapoda</taxon>
        <taxon>Insecta</taxon>
        <taxon>Pterygota</taxon>
        <taxon>Neoptera</taxon>
        <taxon>Endopterygota</taxon>
        <taxon>Coleoptera</taxon>
        <taxon>Polyphaga</taxon>
        <taxon>Cucujiformia</taxon>
        <taxon>Coccinelloidea</taxon>
        <taxon>Coccinellidae</taxon>
        <taxon>Epilachninae</taxon>
        <taxon>Epilachnini</taxon>
        <taxon>Henosepilachna</taxon>
    </lineage>
</organism>
<evidence type="ECO:0000313" key="2">
    <source>
        <dbReference type="Proteomes" id="UP001431783"/>
    </source>
</evidence>